<proteinExistence type="inferred from homology"/>
<dbReference type="Proteomes" id="UP001444625">
    <property type="component" value="Unassembled WGS sequence"/>
</dbReference>
<gene>
    <name evidence="5" type="ORF">ABC228_05975</name>
</gene>
<dbReference type="EMBL" id="JBDIML010000002">
    <property type="protein sequence ID" value="MEN2766729.1"/>
    <property type="molecule type" value="Genomic_DNA"/>
</dbReference>
<evidence type="ECO:0000256" key="2">
    <source>
        <dbReference type="ARBA" id="ARBA00022857"/>
    </source>
</evidence>
<accession>A0ABU9XHX9</accession>
<dbReference type="Pfam" id="PF02036">
    <property type="entry name" value="SCP2"/>
    <property type="match status" value="1"/>
</dbReference>
<feature type="domain" description="SCP2" evidence="4">
    <location>
        <begin position="22"/>
        <end position="111"/>
    </location>
</feature>
<keyword evidence="2" id="KW-0521">NADP</keyword>
<name>A0ABU9XHX9_9BACI</name>
<keyword evidence="6" id="KW-1185">Reference proteome</keyword>
<evidence type="ECO:0000256" key="3">
    <source>
        <dbReference type="ARBA" id="ARBA00023002"/>
    </source>
</evidence>
<evidence type="ECO:0000313" key="6">
    <source>
        <dbReference type="Proteomes" id="UP001444625"/>
    </source>
</evidence>
<evidence type="ECO:0000256" key="1">
    <source>
        <dbReference type="ARBA" id="ARBA00006484"/>
    </source>
</evidence>
<dbReference type="InterPro" id="IPR003033">
    <property type="entry name" value="SCP2_sterol-bd_dom"/>
</dbReference>
<comment type="similarity">
    <text evidence="1">Belongs to the short-chain dehydrogenases/reductases (SDR) family.</text>
</comment>
<evidence type="ECO:0000259" key="4">
    <source>
        <dbReference type="Pfam" id="PF02036"/>
    </source>
</evidence>
<keyword evidence="3" id="KW-0560">Oxidoreductase</keyword>
<sequence length="115" mass="13127">MDILEKGNIDEIMEQIAGILEANKEPYASFNCTYEIQLLDEKLSYQLQFHNGVATVMNDLVDKPDCVLKMESKLFRKFLNGNLNSMTAFMTGKLKVDGNIGLALKLEKLLKEYQF</sequence>
<dbReference type="PANTHER" id="PTHR42808">
    <property type="entry name" value="HYDROXYSTEROID DEHYDROGENASE-LIKE PROTEIN 2"/>
    <property type="match status" value="1"/>
</dbReference>
<comment type="caution">
    <text evidence="5">The sequence shown here is derived from an EMBL/GenBank/DDBJ whole genome shotgun (WGS) entry which is preliminary data.</text>
</comment>
<reference evidence="5 6" key="1">
    <citation type="submission" date="2024-05" db="EMBL/GenBank/DDBJ databases">
        <authorList>
            <person name="Haq I."/>
            <person name="Ullah Z."/>
            <person name="Ahmad R."/>
            <person name="Li M."/>
            <person name="Tong Y."/>
        </authorList>
    </citation>
    <scope>NUCLEOTIDE SEQUENCE [LARGE SCALE GENOMIC DNA]</scope>
    <source>
        <strain evidence="5 6">16A2E</strain>
    </source>
</reference>
<dbReference type="InterPro" id="IPR036527">
    <property type="entry name" value="SCP2_sterol-bd_dom_sf"/>
</dbReference>
<evidence type="ECO:0000313" key="5">
    <source>
        <dbReference type="EMBL" id="MEN2766729.1"/>
    </source>
</evidence>
<protein>
    <submittedName>
        <fullName evidence="5">SCP2 sterol-binding domain-containing protein</fullName>
    </submittedName>
</protein>
<dbReference type="SUPFAM" id="SSF55718">
    <property type="entry name" value="SCP-like"/>
    <property type="match status" value="1"/>
</dbReference>
<dbReference type="InterPro" id="IPR051935">
    <property type="entry name" value="HSDL2"/>
</dbReference>
<dbReference type="RefSeq" id="WP_345824202.1">
    <property type="nucleotide sequence ID" value="NZ_JBDIML010000002.1"/>
</dbReference>
<dbReference type="Gene3D" id="3.30.1050.10">
    <property type="entry name" value="SCP2 sterol-binding domain"/>
    <property type="match status" value="1"/>
</dbReference>
<organism evidence="5 6">
    <name type="scientific">Ornithinibacillus xuwenensis</name>
    <dbReference type="NCBI Taxonomy" id="3144668"/>
    <lineage>
        <taxon>Bacteria</taxon>
        <taxon>Bacillati</taxon>
        <taxon>Bacillota</taxon>
        <taxon>Bacilli</taxon>
        <taxon>Bacillales</taxon>
        <taxon>Bacillaceae</taxon>
        <taxon>Ornithinibacillus</taxon>
    </lineage>
</organism>
<dbReference type="PANTHER" id="PTHR42808:SF3">
    <property type="entry name" value="HYDROXYSTEROID DEHYDROGENASE-LIKE PROTEIN 2"/>
    <property type="match status" value="1"/>
</dbReference>